<feature type="domain" description="Amidohydrolase-related" evidence="3">
    <location>
        <begin position="735"/>
        <end position="1067"/>
    </location>
</feature>
<dbReference type="InterPro" id="IPR011042">
    <property type="entry name" value="6-blade_b-propeller_TolB-like"/>
</dbReference>
<reference evidence="4" key="1">
    <citation type="journal article" date="2014" name="Int. J. Syst. Evol. Microbiol.">
        <title>Complete genome sequence of Corynebacterium casei LMG S-19264T (=DSM 44701T), isolated from a smear-ripened cheese.</title>
        <authorList>
            <consortium name="US DOE Joint Genome Institute (JGI-PGF)"/>
            <person name="Walter F."/>
            <person name="Albersmeier A."/>
            <person name="Kalinowski J."/>
            <person name="Ruckert C."/>
        </authorList>
    </citation>
    <scope>NUCLEOTIDE SEQUENCE</scope>
    <source>
        <strain evidence="4">CGMCC 1.10998</strain>
    </source>
</reference>
<dbReference type="Pfam" id="PF01979">
    <property type="entry name" value="Amidohydro_1"/>
    <property type="match status" value="1"/>
</dbReference>
<evidence type="ECO:0000256" key="1">
    <source>
        <dbReference type="ARBA" id="ARBA00009820"/>
    </source>
</evidence>
<dbReference type="PANTHER" id="PTHR36842:SF1">
    <property type="entry name" value="PROTEIN TOLB"/>
    <property type="match status" value="1"/>
</dbReference>
<dbReference type="Pfam" id="PF07676">
    <property type="entry name" value="PD40"/>
    <property type="match status" value="4"/>
</dbReference>
<protein>
    <submittedName>
        <fullName evidence="4">Bifunctional TolB-family protein/amidohydrolase</fullName>
    </submittedName>
</protein>
<organism evidence="4 5">
    <name type="scientific">Undibacterium terreum</name>
    <dbReference type="NCBI Taxonomy" id="1224302"/>
    <lineage>
        <taxon>Bacteria</taxon>
        <taxon>Pseudomonadati</taxon>
        <taxon>Pseudomonadota</taxon>
        <taxon>Betaproteobacteria</taxon>
        <taxon>Burkholderiales</taxon>
        <taxon>Oxalobacteraceae</taxon>
        <taxon>Undibacterium</taxon>
    </lineage>
</organism>
<dbReference type="Gene3D" id="2.30.40.10">
    <property type="entry name" value="Urease, subunit C, domain 1"/>
    <property type="match status" value="2"/>
</dbReference>
<feature type="signal peptide" evidence="2">
    <location>
        <begin position="1"/>
        <end position="28"/>
    </location>
</feature>
<evidence type="ECO:0000313" key="4">
    <source>
        <dbReference type="EMBL" id="GGC78288.1"/>
    </source>
</evidence>
<evidence type="ECO:0000259" key="3">
    <source>
        <dbReference type="Pfam" id="PF01979"/>
    </source>
</evidence>
<dbReference type="RefSeq" id="WP_188566519.1">
    <property type="nucleotide sequence ID" value="NZ_BMED01000002.1"/>
</dbReference>
<keyword evidence="5" id="KW-1185">Reference proteome</keyword>
<comment type="caution">
    <text evidence="4">The sequence shown here is derived from an EMBL/GenBank/DDBJ whole genome shotgun (WGS) entry which is preliminary data.</text>
</comment>
<accession>A0A916XKJ5</accession>
<dbReference type="SUPFAM" id="SSF51556">
    <property type="entry name" value="Metallo-dependent hydrolases"/>
    <property type="match status" value="1"/>
</dbReference>
<dbReference type="Proteomes" id="UP000637423">
    <property type="component" value="Unassembled WGS sequence"/>
</dbReference>
<dbReference type="InterPro" id="IPR011659">
    <property type="entry name" value="WD40"/>
</dbReference>
<comment type="similarity">
    <text evidence="1">Belongs to the TolB family.</text>
</comment>
<keyword evidence="2" id="KW-0732">Signal</keyword>
<dbReference type="SUPFAM" id="SSF51338">
    <property type="entry name" value="Composite domain of metallo-dependent hydrolases"/>
    <property type="match status" value="1"/>
</dbReference>
<dbReference type="EMBL" id="BMED01000002">
    <property type="protein sequence ID" value="GGC78288.1"/>
    <property type="molecule type" value="Genomic_DNA"/>
</dbReference>
<dbReference type="Gene3D" id="3.20.20.140">
    <property type="entry name" value="Metal-dependent hydrolases"/>
    <property type="match status" value="2"/>
</dbReference>
<proteinExistence type="inferred from homology"/>
<dbReference type="GO" id="GO:0016810">
    <property type="term" value="F:hydrolase activity, acting on carbon-nitrogen (but not peptide) bonds"/>
    <property type="evidence" value="ECO:0007669"/>
    <property type="project" value="InterPro"/>
</dbReference>
<dbReference type="InterPro" id="IPR032466">
    <property type="entry name" value="Metal_Hydrolase"/>
</dbReference>
<sequence length="1116" mass="122472">MRIYPIFRTTLLAAAIGALGTTAMTGFAEETKDVSKVAGKDADKKKWDVNHPPGPASTVNLDTRTGTWMTVDVSPDGKQIVFDLLGDLYLLPIEGGEAKPLTHSIAWEMQARFSPDGKQLVYMSDAGGGDNIWVMNVDGSNPHEVSKENFRLLNNPVWHPNGQYIAARKHYSGTRSLGSGEIWLYHASGGAGVQLNEKPNWQKDLGEPAFSPDGRYVYYSQDTTPGTSFEYNKNSNKQIYQIFRKDLQDGKTKAFVSGPGGAIRPVPSPDGKYLAFVRRVRNQSTLFLKDLKTGIETPAWGELERDMQEAWAVQGVYPAFSWLPDSKEIVVWAKGKIWRVNPFSHAAKEIAFHVKDTREVHNALRVETPVAPDQFDVHQLRWVNVSPQGDKVVYSALGHLYVRDLPNGVPQRLSKQNDHFEFFPQFSRDGKQIVFTTWDDDKLGSVRTMELRSGKETVLTKAPGKYLEPAFSPDGKQVVFVKSRGGYLTTPWYGLEPGVYAVDADGKGAPRLVTEEGSAPQFGKDSDTLYVTRTKHSGEVDWTTSLVRINLDNKPGRTKEEQSVATGEFVSDFALSPDGAWLAYQERFHTYVTPLPLAGKAVTIGPKAEALPVKQLDVNAGDYLHWSGDSSKLHFSLGDELFSSDLKNAFAFMPGAPKELPKPAEAGLKIGFRETASKPTGTTVISGARIVTMKGDEVIDNGRIVIKDNRIVAIGKADDVASPAGAKQIDASGKTIIPGIVDVHWHGGMGEDEIIPQQSWINYASLAFGVTTLHDPSNKTSEIFTQAEMQRAGEVVAPRIFSTGTILYGAKSNMTAVVNSLDDALTHLKRLKAGGAISVKSYNQPRREQRQQILEAARLTGMMVVPEGGSLFETNMTMVVDGHTGVEHAIPVANAYDDVKQLWSQTRVGYTPTLIVGYGGLDGETYWYAHTDVWRHPLLSRYVPRSVLEPRSIRRELAPEEDYNVFKIASTATELQRAGVPVNLGAHGQREGLGAHWEMWTFARGGMTPLEVIRTATLNGAKYLGMDKDIGSLEAGKLADLAIIDADILKDIRQSDKVVQVMLNGRLYDTATMNEVGAKPKARKPFFFEGAGGAAMPVEARGHTHGGNTGEDADLD</sequence>
<feature type="chain" id="PRO_5036882227" evidence="2">
    <location>
        <begin position="29"/>
        <end position="1116"/>
    </location>
</feature>
<dbReference type="InterPro" id="IPR006680">
    <property type="entry name" value="Amidohydro-rel"/>
</dbReference>
<evidence type="ECO:0000313" key="5">
    <source>
        <dbReference type="Proteomes" id="UP000637423"/>
    </source>
</evidence>
<evidence type="ECO:0000256" key="2">
    <source>
        <dbReference type="SAM" id="SignalP"/>
    </source>
</evidence>
<dbReference type="InterPro" id="IPR011059">
    <property type="entry name" value="Metal-dep_hydrolase_composite"/>
</dbReference>
<dbReference type="AlphaFoldDB" id="A0A916XKJ5"/>
<name>A0A916XKJ5_9BURK</name>
<dbReference type="Gene3D" id="2.120.10.30">
    <property type="entry name" value="TolB, C-terminal domain"/>
    <property type="match status" value="3"/>
</dbReference>
<reference evidence="4" key="2">
    <citation type="submission" date="2020-09" db="EMBL/GenBank/DDBJ databases">
        <authorList>
            <person name="Sun Q."/>
            <person name="Zhou Y."/>
        </authorList>
    </citation>
    <scope>NUCLEOTIDE SEQUENCE</scope>
    <source>
        <strain evidence="4">CGMCC 1.10998</strain>
    </source>
</reference>
<dbReference type="PANTHER" id="PTHR36842">
    <property type="entry name" value="PROTEIN TOLB HOMOLOG"/>
    <property type="match status" value="1"/>
</dbReference>
<gene>
    <name evidence="4" type="ORF">GCM10011396_26860</name>
</gene>
<dbReference type="SUPFAM" id="SSF82171">
    <property type="entry name" value="DPP6 N-terminal domain-like"/>
    <property type="match status" value="2"/>
</dbReference>